<dbReference type="PhylomeDB" id="T1JDQ2"/>
<dbReference type="PANTHER" id="PTHR43462">
    <property type="entry name" value="ALANYL-TRNA EDITING PROTEIN"/>
    <property type="match status" value="1"/>
</dbReference>
<dbReference type="PANTHER" id="PTHR43462:SF1">
    <property type="entry name" value="ALANYL-TRNA EDITING PROTEIN AARSD1"/>
    <property type="match status" value="1"/>
</dbReference>
<comment type="function">
    <text evidence="8">Functions in trans to edit the amino acid moiety from incorrectly charged tRNA(Ala).</text>
</comment>
<dbReference type="EMBL" id="JH432108">
    <property type="status" value="NOT_ANNOTATED_CDS"/>
    <property type="molecule type" value="Genomic_DNA"/>
</dbReference>
<organism evidence="10 11">
    <name type="scientific">Strigamia maritima</name>
    <name type="common">European centipede</name>
    <name type="synonym">Geophilus maritimus</name>
    <dbReference type="NCBI Taxonomy" id="126957"/>
    <lineage>
        <taxon>Eukaryota</taxon>
        <taxon>Metazoa</taxon>
        <taxon>Ecdysozoa</taxon>
        <taxon>Arthropoda</taxon>
        <taxon>Myriapoda</taxon>
        <taxon>Chilopoda</taxon>
        <taxon>Pleurostigmophora</taxon>
        <taxon>Geophilomorpha</taxon>
        <taxon>Linotaeniidae</taxon>
        <taxon>Strigamia</taxon>
    </lineage>
</organism>
<evidence type="ECO:0000256" key="6">
    <source>
        <dbReference type="ARBA" id="ARBA00022833"/>
    </source>
</evidence>
<evidence type="ECO:0000256" key="7">
    <source>
        <dbReference type="ARBA" id="ARBA00022917"/>
    </source>
</evidence>
<evidence type="ECO:0000313" key="11">
    <source>
        <dbReference type="Proteomes" id="UP000014500"/>
    </source>
</evidence>
<comment type="cofactor">
    <cofactor evidence="1">
        <name>Zn(2+)</name>
        <dbReference type="ChEBI" id="CHEBI:29105"/>
    </cofactor>
</comment>
<dbReference type="GO" id="GO:0043039">
    <property type="term" value="P:tRNA aminoacylation"/>
    <property type="evidence" value="ECO:0007669"/>
    <property type="project" value="InterPro"/>
</dbReference>
<dbReference type="GO" id="GO:0046872">
    <property type="term" value="F:metal ion binding"/>
    <property type="evidence" value="ECO:0007669"/>
    <property type="project" value="UniProtKB-KW"/>
</dbReference>
<evidence type="ECO:0000259" key="9">
    <source>
        <dbReference type="SMART" id="SM00863"/>
    </source>
</evidence>
<dbReference type="InterPro" id="IPR012947">
    <property type="entry name" value="tRNA_SAD"/>
</dbReference>
<evidence type="ECO:0000256" key="8">
    <source>
        <dbReference type="ARBA" id="ARBA00053555"/>
    </source>
</evidence>
<keyword evidence="7" id="KW-0648">Protein biosynthesis</keyword>
<dbReference type="GO" id="GO:0005737">
    <property type="term" value="C:cytoplasm"/>
    <property type="evidence" value="ECO:0007669"/>
    <property type="project" value="UniProtKB-SubCell"/>
</dbReference>
<dbReference type="InterPro" id="IPR009000">
    <property type="entry name" value="Transl_B-barrel_sf"/>
</dbReference>
<dbReference type="HOGENOM" id="CLU_004485_7_2_1"/>
<evidence type="ECO:0000256" key="5">
    <source>
        <dbReference type="ARBA" id="ARBA00022723"/>
    </source>
</evidence>
<accession>T1JDQ2</accession>
<dbReference type="OMA" id="KYDTTSW"/>
<evidence type="ECO:0000313" key="10">
    <source>
        <dbReference type="EnsemblMetazoa" id="SMAR011936-PA"/>
    </source>
</evidence>
<dbReference type="Gene3D" id="3.30.980.10">
    <property type="entry name" value="Threonyl-trna Synthetase, Chain A, domain 2"/>
    <property type="match status" value="1"/>
</dbReference>
<dbReference type="Gene3D" id="2.40.30.130">
    <property type="match status" value="1"/>
</dbReference>
<proteinExistence type="inferred from homology"/>
<keyword evidence="6" id="KW-0862">Zinc</keyword>
<dbReference type="GO" id="GO:0004812">
    <property type="term" value="F:aminoacyl-tRNA ligase activity"/>
    <property type="evidence" value="ECO:0007669"/>
    <property type="project" value="InterPro"/>
</dbReference>
<dbReference type="FunFam" id="2.40.30.130:FF:000003">
    <property type="entry name" value="alanyl-tRNA editing protein Aarsd1"/>
    <property type="match status" value="1"/>
</dbReference>
<dbReference type="Proteomes" id="UP000014500">
    <property type="component" value="Unassembled WGS sequence"/>
</dbReference>
<reference evidence="10" key="2">
    <citation type="submission" date="2015-02" db="UniProtKB">
        <authorList>
            <consortium name="EnsemblMetazoa"/>
        </authorList>
    </citation>
    <scope>IDENTIFICATION</scope>
</reference>
<dbReference type="SUPFAM" id="SSF55186">
    <property type="entry name" value="ThrRS/AlaRS common domain"/>
    <property type="match status" value="1"/>
</dbReference>
<reference evidence="11" key="1">
    <citation type="submission" date="2011-05" db="EMBL/GenBank/DDBJ databases">
        <authorList>
            <person name="Richards S.R."/>
            <person name="Qu J."/>
            <person name="Jiang H."/>
            <person name="Jhangiani S.N."/>
            <person name="Agravi P."/>
            <person name="Goodspeed R."/>
            <person name="Gross S."/>
            <person name="Mandapat C."/>
            <person name="Jackson L."/>
            <person name="Mathew T."/>
            <person name="Pu L."/>
            <person name="Thornton R."/>
            <person name="Saada N."/>
            <person name="Wilczek-Boney K.B."/>
            <person name="Lee S."/>
            <person name="Kovar C."/>
            <person name="Wu Y."/>
            <person name="Scherer S.E."/>
            <person name="Worley K.C."/>
            <person name="Muzny D.M."/>
            <person name="Gibbs R."/>
        </authorList>
    </citation>
    <scope>NUCLEOTIDE SEQUENCE</scope>
    <source>
        <strain evidence="11">Brora</strain>
    </source>
</reference>
<evidence type="ECO:0000256" key="3">
    <source>
        <dbReference type="ARBA" id="ARBA00008429"/>
    </source>
</evidence>
<dbReference type="GO" id="GO:0002196">
    <property type="term" value="F:Ser-tRNA(Ala) deacylase activity"/>
    <property type="evidence" value="ECO:0007669"/>
    <property type="project" value="TreeGrafter"/>
</dbReference>
<evidence type="ECO:0000256" key="4">
    <source>
        <dbReference type="ARBA" id="ARBA00022490"/>
    </source>
</evidence>
<evidence type="ECO:0000256" key="2">
    <source>
        <dbReference type="ARBA" id="ARBA00004496"/>
    </source>
</evidence>
<sequence>MYSNMVFACQRDSYLQEFHTKAISCESAKIKLLINGKNEIFDGYNVVLEDTILFPEGGGQPDDRGTISNVQVLRITRNKDSAVHFVTQSVPLNEEIPLKLDWVRRFDHMQQHSGQHLLSAVAENKFKLKTTSWNLGELISYVEIDAPVVEFPVLKELEEIVNDKIRAAIPVTVKTYEKGSEELEKAHSRGLPDDHSGLIRIISIEGVDENMCCGTHVKNLSELQAIKIVSLEKGKKNKCNLYFLVGNRILSYMQKCIEKERIFTCFLKCGSDQHVELLEKMSKSLKTTQKNELNLIRDLALLEAQKVKQIQPKPKFYSIHRKEGNSDFMSIITNEVKDEDILLFITVGDEKGAGQVTISGKAEIVKTLGPKVGEILDGKGVAKGNRYLGKVNNLSQRSKAEQMIKDEISMNNEI</sequence>
<protein>
    <recommendedName>
        <fullName evidence="9">Threonyl/alanyl tRNA synthetase SAD domain-containing protein</fullName>
    </recommendedName>
</protein>
<dbReference type="InterPro" id="IPR018163">
    <property type="entry name" value="Thr/Ala-tRNA-synth_IIc_edit"/>
</dbReference>
<dbReference type="SUPFAM" id="SSF50447">
    <property type="entry name" value="Translation proteins"/>
    <property type="match status" value="1"/>
</dbReference>
<dbReference type="AlphaFoldDB" id="T1JDQ2"/>
<comment type="similarity">
    <text evidence="3">Belongs to the class-II aminoacyl-tRNA synthetase family. Alax-L subfamily.</text>
</comment>
<name>T1JDQ2_STRMM</name>
<dbReference type="eggNOG" id="KOG2105">
    <property type="taxonomic scope" value="Eukaryota"/>
</dbReference>
<dbReference type="FunFam" id="3.30.980.10:FF:000007">
    <property type="entry name" value="alanyl-tRNA editing protein Aarsd1"/>
    <property type="match status" value="1"/>
</dbReference>
<dbReference type="InterPro" id="IPR051335">
    <property type="entry name" value="Alanyl-tRNA_Editing_Enzymes"/>
</dbReference>
<dbReference type="STRING" id="126957.T1JDQ2"/>
<dbReference type="Pfam" id="PF07973">
    <property type="entry name" value="tRNA_SAD"/>
    <property type="match status" value="1"/>
</dbReference>
<keyword evidence="11" id="KW-1185">Reference proteome</keyword>
<dbReference type="EnsemblMetazoa" id="SMAR011936-RA">
    <property type="protein sequence ID" value="SMAR011936-PA"/>
    <property type="gene ID" value="SMAR011936"/>
</dbReference>
<feature type="domain" description="Threonyl/alanyl tRNA synthetase SAD" evidence="9">
    <location>
        <begin position="199"/>
        <end position="242"/>
    </location>
</feature>
<dbReference type="SMART" id="SM00863">
    <property type="entry name" value="tRNA_SAD"/>
    <property type="match status" value="1"/>
</dbReference>
<keyword evidence="4" id="KW-0963">Cytoplasm</keyword>
<evidence type="ECO:0000256" key="1">
    <source>
        <dbReference type="ARBA" id="ARBA00001947"/>
    </source>
</evidence>
<dbReference type="GO" id="GO:0006412">
    <property type="term" value="P:translation"/>
    <property type="evidence" value="ECO:0007669"/>
    <property type="project" value="UniProtKB-KW"/>
</dbReference>
<dbReference type="GO" id="GO:0005524">
    <property type="term" value="F:ATP binding"/>
    <property type="evidence" value="ECO:0007669"/>
    <property type="project" value="InterPro"/>
</dbReference>
<keyword evidence="5" id="KW-0479">Metal-binding</keyword>
<comment type="subcellular location">
    <subcellularLocation>
        <location evidence="2">Cytoplasm</location>
    </subcellularLocation>
</comment>